<dbReference type="AlphaFoldDB" id="A0A0F9QNC3"/>
<protein>
    <recommendedName>
        <fullName evidence="6">HAD family hydrolase</fullName>
    </recommendedName>
</protein>
<dbReference type="GO" id="GO:0016791">
    <property type="term" value="F:phosphatase activity"/>
    <property type="evidence" value="ECO:0007669"/>
    <property type="project" value="TreeGrafter"/>
</dbReference>
<evidence type="ECO:0000313" key="5">
    <source>
        <dbReference type="EMBL" id="KKN06793.1"/>
    </source>
</evidence>
<accession>A0A0F9QNC3</accession>
<dbReference type="EMBL" id="LAZR01004644">
    <property type="protein sequence ID" value="KKN06793.1"/>
    <property type="molecule type" value="Genomic_DNA"/>
</dbReference>
<dbReference type="Gene3D" id="1.10.150.400">
    <property type="match status" value="1"/>
</dbReference>
<name>A0A0F9QNC3_9ZZZZ</name>
<dbReference type="InterPro" id="IPR006439">
    <property type="entry name" value="HAD-SF_hydro_IA"/>
</dbReference>
<dbReference type="InterPro" id="IPR051400">
    <property type="entry name" value="HAD-like_hydrolase"/>
</dbReference>
<proteinExistence type="predicted"/>
<comment type="cofactor">
    <cofactor evidence="1">
        <name>Mg(2+)</name>
        <dbReference type="ChEBI" id="CHEBI:18420"/>
    </cofactor>
</comment>
<dbReference type="SFLD" id="SFLDG01129">
    <property type="entry name" value="C1.5:_HAD__Beta-PGM__Phosphata"/>
    <property type="match status" value="1"/>
</dbReference>
<reference evidence="5" key="1">
    <citation type="journal article" date="2015" name="Nature">
        <title>Complex archaea that bridge the gap between prokaryotes and eukaryotes.</title>
        <authorList>
            <person name="Spang A."/>
            <person name="Saw J.H."/>
            <person name="Jorgensen S.L."/>
            <person name="Zaremba-Niedzwiedzka K."/>
            <person name="Martijn J."/>
            <person name="Lind A.E."/>
            <person name="van Eijk R."/>
            <person name="Schleper C."/>
            <person name="Guy L."/>
            <person name="Ettema T.J."/>
        </authorList>
    </citation>
    <scope>NUCLEOTIDE SEQUENCE</scope>
</reference>
<dbReference type="PANTHER" id="PTHR46470">
    <property type="entry name" value="N-ACYLNEURAMINATE-9-PHOSPHATASE"/>
    <property type="match status" value="1"/>
</dbReference>
<dbReference type="SUPFAM" id="SSF56784">
    <property type="entry name" value="HAD-like"/>
    <property type="match status" value="1"/>
</dbReference>
<evidence type="ECO:0000256" key="1">
    <source>
        <dbReference type="ARBA" id="ARBA00001946"/>
    </source>
</evidence>
<dbReference type="SFLD" id="SFLDS00003">
    <property type="entry name" value="Haloacid_Dehalogenase"/>
    <property type="match status" value="1"/>
</dbReference>
<keyword evidence="4" id="KW-0460">Magnesium</keyword>
<dbReference type="Pfam" id="PF00702">
    <property type="entry name" value="Hydrolase"/>
    <property type="match status" value="1"/>
</dbReference>
<evidence type="ECO:0000256" key="2">
    <source>
        <dbReference type="ARBA" id="ARBA00022723"/>
    </source>
</evidence>
<keyword evidence="3" id="KW-0378">Hydrolase</keyword>
<evidence type="ECO:0008006" key="6">
    <source>
        <dbReference type="Google" id="ProtNLM"/>
    </source>
</evidence>
<comment type="caution">
    <text evidence="5">The sequence shown here is derived from an EMBL/GenBank/DDBJ whole genome shotgun (WGS) entry which is preliminary data.</text>
</comment>
<dbReference type="GO" id="GO:0044281">
    <property type="term" value="P:small molecule metabolic process"/>
    <property type="evidence" value="ECO:0007669"/>
    <property type="project" value="UniProtKB-ARBA"/>
</dbReference>
<feature type="non-terminal residue" evidence="5">
    <location>
        <position position="209"/>
    </location>
</feature>
<dbReference type="InterPro" id="IPR036412">
    <property type="entry name" value="HAD-like_sf"/>
</dbReference>
<dbReference type="GO" id="GO:0046872">
    <property type="term" value="F:metal ion binding"/>
    <property type="evidence" value="ECO:0007669"/>
    <property type="project" value="UniProtKB-KW"/>
</dbReference>
<sequence length="209" mass="23874">MIKAITFDCWDTLLDDDASRNKKRKEYFCLIFKDHGSPVTQDEMDELFSEEAKLFQNHIIEHKKTQNSRARTETILKLAGVQIPASEVYEISEYSDQVALEFRPPVIPGIKQALDVLSKIYKLGVICNTGWHSAKTVRQLLEDYDFSKYFSHLTFSDEAGVAKPHKQIFEYTLKKLDCNTEDAVHIGDSEYSDIVGAKEAKMRAILFAG</sequence>
<gene>
    <name evidence="5" type="ORF">LCGC14_1073710</name>
</gene>
<evidence type="ECO:0000256" key="4">
    <source>
        <dbReference type="ARBA" id="ARBA00022842"/>
    </source>
</evidence>
<organism evidence="5">
    <name type="scientific">marine sediment metagenome</name>
    <dbReference type="NCBI Taxonomy" id="412755"/>
    <lineage>
        <taxon>unclassified sequences</taxon>
        <taxon>metagenomes</taxon>
        <taxon>ecological metagenomes</taxon>
    </lineage>
</organism>
<dbReference type="NCBIfam" id="TIGR01549">
    <property type="entry name" value="HAD-SF-IA-v1"/>
    <property type="match status" value="1"/>
</dbReference>
<dbReference type="PANTHER" id="PTHR46470:SF2">
    <property type="entry name" value="GLYCERALDEHYDE 3-PHOSPHATE PHOSPHATASE"/>
    <property type="match status" value="1"/>
</dbReference>
<dbReference type="InterPro" id="IPR023214">
    <property type="entry name" value="HAD_sf"/>
</dbReference>
<dbReference type="Gene3D" id="3.40.50.1000">
    <property type="entry name" value="HAD superfamily/HAD-like"/>
    <property type="match status" value="1"/>
</dbReference>
<keyword evidence="2" id="KW-0479">Metal-binding</keyword>
<evidence type="ECO:0000256" key="3">
    <source>
        <dbReference type="ARBA" id="ARBA00022801"/>
    </source>
</evidence>